<dbReference type="InterPro" id="IPR013112">
    <property type="entry name" value="FAD-bd_8"/>
</dbReference>
<dbReference type="InterPro" id="IPR018247">
    <property type="entry name" value="EF_Hand_1_Ca_BS"/>
</dbReference>
<dbReference type="SUPFAM" id="SSF47473">
    <property type="entry name" value="EF-hand"/>
    <property type="match status" value="1"/>
</dbReference>
<evidence type="ECO:0000256" key="5">
    <source>
        <dbReference type="ARBA" id="ARBA00022559"/>
    </source>
</evidence>
<proteinExistence type="inferred from homology"/>
<evidence type="ECO:0000256" key="14">
    <source>
        <dbReference type="ARBA" id="ARBA00023002"/>
    </source>
</evidence>
<dbReference type="PRINTS" id="PR00466">
    <property type="entry name" value="GP91PHOX"/>
</dbReference>
<dbReference type="SUPFAM" id="SSF63380">
    <property type="entry name" value="Riboflavin synthase domain-like"/>
    <property type="match status" value="1"/>
</dbReference>
<dbReference type="InterPro" id="IPR011992">
    <property type="entry name" value="EF-hand-dom_pair"/>
</dbReference>
<dbReference type="FunFam" id="2.40.30.10:FF:000019">
    <property type="entry name" value="Respiratory burst oxidase homolog A"/>
    <property type="match status" value="1"/>
</dbReference>
<evidence type="ECO:0008006" key="23">
    <source>
        <dbReference type="Google" id="ProtNLM"/>
    </source>
</evidence>
<dbReference type="InterPro" id="IPR013130">
    <property type="entry name" value="Fe3_Rdtase_TM_dom"/>
</dbReference>
<evidence type="ECO:0000256" key="8">
    <source>
        <dbReference type="ARBA" id="ARBA00022723"/>
    </source>
</evidence>
<dbReference type="EnsemblPlants" id="LPERR01G31270.2">
    <property type="protein sequence ID" value="LPERR01G31270.2"/>
    <property type="gene ID" value="LPERR01G31270"/>
</dbReference>
<dbReference type="PROSITE" id="PS50222">
    <property type="entry name" value="EF_HAND_2"/>
    <property type="match status" value="1"/>
</dbReference>
<comment type="similarity">
    <text evidence="2">Belongs to the RBOH (TC 5.B.1.3) family.</text>
</comment>
<dbReference type="Proteomes" id="UP000032180">
    <property type="component" value="Chromosome 1"/>
</dbReference>
<evidence type="ECO:0000256" key="16">
    <source>
        <dbReference type="ARBA" id="ARBA00055023"/>
    </source>
</evidence>
<keyword evidence="10" id="KW-0274">FAD</keyword>
<dbReference type="STRING" id="77586.A0A0D9V7I5"/>
<dbReference type="Gramene" id="LPERR01G31270.2">
    <property type="protein sequence ID" value="LPERR01G31270.2"/>
    <property type="gene ID" value="LPERR01G31270"/>
</dbReference>
<dbReference type="GO" id="GO:0005886">
    <property type="term" value="C:plasma membrane"/>
    <property type="evidence" value="ECO:0007669"/>
    <property type="project" value="TreeGrafter"/>
</dbReference>
<feature type="region of interest" description="Disordered" evidence="17">
    <location>
        <begin position="1"/>
        <end position="37"/>
    </location>
</feature>
<evidence type="ECO:0000256" key="12">
    <source>
        <dbReference type="ARBA" id="ARBA00022857"/>
    </source>
</evidence>
<feature type="transmembrane region" description="Helical" evidence="18">
    <location>
        <begin position="666"/>
        <end position="683"/>
    </location>
</feature>
<keyword evidence="13 18" id="KW-1133">Transmembrane helix</keyword>
<feature type="transmembrane region" description="Helical" evidence="18">
    <location>
        <begin position="478"/>
        <end position="500"/>
    </location>
</feature>
<feature type="transmembrane region" description="Helical" evidence="18">
    <location>
        <begin position="298"/>
        <end position="316"/>
    </location>
</feature>
<dbReference type="GO" id="GO:0016174">
    <property type="term" value="F:NAD(P)H oxidase H2O2-forming activity"/>
    <property type="evidence" value="ECO:0007669"/>
    <property type="project" value="TreeGrafter"/>
</dbReference>
<keyword evidence="11" id="KW-0106">Calcium</keyword>
<evidence type="ECO:0000259" key="19">
    <source>
        <dbReference type="PROSITE" id="PS50222"/>
    </source>
</evidence>
<feature type="domain" description="EF-hand" evidence="19">
    <location>
        <begin position="171"/>
        <end position="206"/>
    </location>
</feature>
<dbReference type="InterPro" id="IPR017938">
    <property type="entry name" value="Riboflavin_synthase-like_b-brl"/>
</dbReference>
<dbReference type="PROSITE" id="PS00018">
    <property type="entry name" value="EF_HAND_1"/>
    <property type="match status" value="1"/>
</dbReference>
<evidence type="ECO:0000256" key="18">
    <source>
        <dbReference type="SAM" id="Phobius"/>
    </source>
</evidence>
<keyword evidence="6" id="KW-0285">Flavoprotein</keyword>
<feature type="compositionally biased region" description="Basic and acidic residues" evidence="17">
    <location>
        <begin position="1"/>
        <end position="11"/>
    </location>
</feature>
<dbReference type="GO" id="GO:0005509">
    <property type="term" value="F:calcium ion binding"/>
    <property type="evidence" value="ECO:0007669"/>
    <property type="project" value="InterPro"/>
</dbReference>
<keyword evidence="12" id="KW-0521">NADP</keyword>
<dbReference type="PANTHER" id="PTHR11972">
    <property type="entry name" value="NADPH OXIDASE"/>
    <property type="match status" value="1"/>
</dbReference>
<dbReference type="Pfam" id="PF08414">
    <property type="entry name" value="NADPH_Ox"/>
    <property type="match status" value="1"/>
</dbReference>
<comment type="subcellular location">
    <subcellularLocation>
        <location evidence="1">Membrane</location>
        <topology evidence="1">Multi-pass membrane protein</topology>
    </subcellularLocation>
</comment>
<evidence type="ECO:0000313" key="21">
    <source>
        <dbReference type="EnsemblPlants" id="LPERR01G31270.2"/>
    </source>
</evidence>
<keyword evidence="4" id="KW-0597">Phosphoprotein</keyword>
<dbReference type="Gramene" id="LPERR01G31270.1">
    <property type="protein sequence ID" value="LPERR01G31270.1"/>
    <property type="gene ID" value="LPERR01G31270"/>
</dbReference>
<evidence type="ECO:0000256" key="4">
    <source>
        <dbReference type="ARBA" id="ARBA00022553"/>
    </source>
</evidence>
<feature type="transmembrane region" description="Helical" evidence="18">
    <location>
        <begin position="438"/>
        <end position="458"/>
    </location>
</feature>
<evidence type="ECO:0000256" key="15">
    <source>
        <dbReference type="ARBA" id="ARBA00023136"/>
    </source>
</evidence>
<dbReference type="Pfam" id="PF01794">
    <property type="entry name" value="Ferric_reduct"/>
    <property type="match status" value="1"/>
</dbReference>
<keyword evidence="14" id="KW-0560">Oxidoreductase</keyword>
<dbReference type="InterPro" id="IPR000778">
    <property type="entry name" value="Cyt_b245_heavy_chain"/>
</dbReference>
<dbReference type="SFLD" id="SFLDG01169">
    <property type="entry name" value="NADPH_oxidase_subgroup_(NOX)"/>
    <property type="match status" value="1"/>
</dbReference>
<dbReference type="FunFam" id="3.40.50.80:FF:000026">
    <property type="entry name" value="Putative respiratory burst oxidase"/>
    <property type="match status" value="1"/>
</dbReference>
<evidence type="ECO:0000256" key="11">
    <source>
        <dbReference type="ARBA" id="ARBA00022837"/>
    </source>
</evidence>
<dbReference type="SUPFAM" id="SSF52343">
    <property type="entry name" value="Ferredoxin reductase-like, C-terminal NADP-linked domain"/>
    <property type="match status" value="1"/>
</dbReference>
<dbReference type="InterPro" id="IPR013623">
    <property type="entry name" value="NADPH_Ox"/>
</dbReference>
<evidence type="ECO:0000256" key="10">
    <source>
        <dbReference type="ARBA" id="ARBA00022827"/>
    </source>
</evidence>
<accession>A0A0D9V7I5</accession>
<dbReference type="InterPro" id="IPR039261">
    <property type="entry name" value="FNR_nucleotide-bd"/>
</dbReference>
<dbReference type="InterPro" id="IPR002048">
    <property type="entry name" value="EF_hand_dom"/>
</dbReference>
<dbReference type="PROSITE" id="PS51384">
    <property type="entry name" value="FAD_FR"/>
    <property type="match status" value="1"/>
</dbReference>
<evidence type="ECO:0000259" key="20">
    <source>
        <dbReference type="PROSITE" id="PS51384"/>
    </source>
</evidence>
<evidence type="ECO:0000256" key="1">
    <source>
        <dbReference type="ARBA" id="ARBA00004141"/>
    </source>
</evidence>
<dbReference type="Gene3D" id="3.40.50.80">
    <property type="entry name" value="Nucleotide-binding domain of ferredoxin-NADP reductase (FNR) module"/>
    <property type="match status" value="1"/>
</dbReference>
<comment type="subunit">
    <text evidence="3">Monomer and homodimer.</text>
</comment>
<protein>
    <recommendedName>
        <fullName evidence="23">FAD-binding FR-type domain-containing protein</fullName>
    </recommendedName>
</protein>
<evidence type="ECO:0000313" key="22">
    <source>
        <dbReference type="Proteomes" id="UP000032180"/>
    </source>
</evidence>
<evidence type="ECO:0000256" key="3">
    <source>
        <dbReference type="ARBA" id="ARBA00011407"/>
    </source>
</evidence>
<evidence type="ECO:0000256" key="17">
    <source>
        <dbReference type="SAM" id="MobiDB-lite"/>
    </source>
</evidence>
<dbReference type="FunFam" id="1.10.238.10:FF:000049">
    <property type="entry name" value="Respiratory burst oxidase homolog A"/>
    <property type="match status" value="1"/>
</dbReference>
<organism evidence="21 22">
    <name type="scientific">Leersia perrieri</name>
    <dbReference type="NCBI Taxonomy" id="77586"/>
    <lineage>
        <taxon>Eukaryota</taxon>
        <taxon>Viridiplantae</taxon>
        <taxon>Streptophyta</taxon>
        <taxon>Embryophyta</taxon>
        <taxon>Tracheophyta</taxon>
        <taxon>Spermatophyta</taxon>
        <taxon>Magnoliopsida</taxon>
        <taxon>Liliopsida</taxon>
        <taxon>Poales</taxon>
        <taxon>Poaceae</taxon>
        <taxon>BOP clade</taxon>
        <taxon>Oryzoideae</taxon>
        <taxon>Oryzeae</taxon>
        <taxon>Oryzinae</taxon>
        <taxon>Leersia</taxon>
    </lineage>
</organism>
<evidence type="ECO:0000256" key="13">
    <source>
        <dbReference type="ARBA" id="ARBA00022989"/>
    </source>
</evidence>
<name>A0A0D9V7I5_9ORYZ</name>
<dbReference type="AlphaFoldDB" id="A0A0D9V7I5"/>
<keyword evidence="22" id="KW-1185">Reference proteome</keyword>
<dbReference type="EnsemblPlants" id="LPERR01G31270.1">
    <property type="protein sequence ID" value="LPERR01G31270.1"/>
    <property type="gene ID" value="LPERR01G31270"/>
</dbReference>
<dbReference type="Pfam" id="PF08030">
    <property type="entry name" value="NAD_binding_6"/>
    <property type="match status" value="1"/>
</dbReference>
<dbReference type="InterPro" id="IPR013121">
    <property type="entry name" value="Fe_red_NAD-bd_6"/>
</dbReference>
<reference evidence="21" key="3">
    <citation type="submission" date="2015-04" db="UniProtKB">
        <authorList>
            <consortium name="EnsemblPlants"/>
        </authorList>
    </citation>
    <scope>IDENTIFICATION</scope>
</reference>
<reference evidence="21 22" key="1">
    <citation type="submission" date="2012-08" db="EMBL/GenBank/DDBJ databases">
        <title>Oryza genome evolution.</title>
        <authorList>
            <person name="Wing R.A."/>
        </authorList>
    </citation>
    <scope>NUCLEOTIDE SEQUENCE</scope>
</reference>
<dbReference type="GO" id="GO:0004601">
    <property type="term" value="F:peroxidase activity"/>
    <property type="evidence" value="ECO:0007669"/>
    <property type="project" value="UniProtKB-KW"/>
</dbReference>
<dbReference type="InterPro" id="IPR050369">
    <property type="entry name" value="RBOH/FRE"/>
</dbReference>
<dbReference type="eggNOG" id="KOG0039">
    <property type="taxonomic scope" value="Eukaryota"/>
</dbReference>
<evidence type="ECO:0000256" key="9">
    <source>
        <dbReference type="ARBA" id="ARBA00022737"/>
    </source>
</evidence>
<feature type="domain" description="FAD-binding FR-type" evidence="20">
    <location>
        <begin position="532"/>
        <end position="660"/>
    </location>
</feature>
<comment type="function">
    <text evidence="16">Calcium-dependent NADPH oxidase that generates superoxide.</text>
</comment>
<keyword evidence="15 18" id="KW-0472">Membrane</keyword>
<keyword evidence="7 18" id="KW-0812">Transmembrane</keyword>
<dbReference type="Gene3D" id="1.10.238.10">
    <property type="entry name" value="EF-hand"/>
    <property type="match status" value="1"/>
</dbReference>
<evidence type="ECO:0000256" key="6">
    <source>
        <dbReference type="ARBA" id="ARBA00022630"/>
    </source>
</evidence>
<dbReference type="InterPro" id="IPR017927">
    <property type="entry name" value="FAD-bd_FR_type"/>
</dbReference>
<evidence type="ECO:0000256" key="7">
    <source>
        <dbReference type="ARBA" id="ARBA00022692"/>
    </source>
</evidence>
<sequence length="862" mass="97043">MASPYSDHHSPPMEGGGRPPRPPPAAASGGGGFARGLMKQPSRLATGVRQFASRVSMKVPEGVVGGMRPGGGGRMTRMQSSAQVGLRGLRFLDKTSGGKEGWKSVERRFDEMNRNGRLPKESFGKCIGMGDSKEFAGELFVALARRRNLEPEDGITKDQLKEFWEEMTDQNFDSRLRIFFDMCDKNGDGMLTEDEVKEVIILSASANKLAKLKGHAATYASLIMEELDPDDRGYIEIWQLETLLRGMVSAQSASAAPEKMKRTTSSLARTMIPSRYRSPLKRHVSRTVDFVHENWKRIWVVALWLAVNVALFSYKFEQYRRRAAFQVMGYCVCVAKGAAEVLKLNMALILLPVCRNTLTTLRSTALSHVIPFDDNINFHKVLAATIAVATAVHTLAHVTCDFPRLISCPSDRFMATLGPNFGYRQPTYGDLLESAPGVTGILMIIIMSFSFTLATHSFRRSVVKLPSPLHHLAGFNAFWYAHHLLVLAYVLLVVHSYFIFLTKEWYKKTTWMYLIVPVLFYACERTIRKVRENNYRVSIVKAAIYPGNVLSIHMKKPPGFKYKSGMYLFVKCPDVSPFEWHPFSITSAPGDDYLSVHIRTLGDWTSELRNLFGKACEAQVTSKKATLSRLETTVVADAQTEDTRFPKVLIDGPYGAPAQNYKKYDILLLVGLGIGATPFISILKDLLNNIKSNEEVESIHGSEIGSFKNNGPGRAYFYWVTREQGSFEWFKGVMNDVAESDHTNVIEMHNYLTSVYEEGDARSALIAMVQSLQHAKNGVDIVSGSRIRTHFARPNWRKVFSDLANAHKNSRIGEPFFSDYHRKQLYCVFYCGSPTLTKQLKDLSKEFSQTTTTRFHFHKENF</sequence>
<keyword evidence="8" id="KW-0479">Metal-binding</keyword>
<keyword evidence="9" id="KW-0677">Repeat</keyword>
<evidence type="ECO:0000256" key="2">
    <source>
        <dbReference type="ARBA" id="ARBA00007975"/>
    </source>
</evidence>
<keyword evidence="5" id="KW-0575">Peroxidase</keyword>
<dbReference type="Pfam" id="PF08022">
    <property type="entry name" value="FAD_binding_8"/>
    <property type="match status" value="1"/>
</dbReference>
<dbReference type="PANTHER" id="PTHR11972:SF54">
    <property type="entry name" value="RESPIRATORY BURST OXIDASE HOMOLOG PROTEIN J-RELATED"/>
    <property type="match status" value="1"/>
</dbReference>
<dbReference type="HOGENOM" id="CLU_005646_6_0_1"/>
<dbReference type="Gene3D" id="2.40.30.10">
    <property type="entry name" value="Translation factors"/>
    <property type="match status" value="1"/>
</dbReference>
<reference evidence="21 22" key="2">
    <citation type="submission" date="2013-12" db="EMBL/GenBank/DDBJ databases">
        <authorList>
            <person name="Yu Y."/>
            <person name="Lee S."/>
            <person name="de Baynast K."/>
            <person name="Wissotski M."/>
            <person name="Liu L."/>
            <person name="Talag J."/>
            <person name="Goicoechea J."/>
            <person name="Angelova A."/>
            <person name="Jetty R."/>
            <person name="Kudrna D."/>
            <person name="Golser W."/>
            <person name="Rivera L."/>
            <person name="Zhang J."/>
            <person name="Wing R."/>
        </authorList>
    </citation>
    <scope>NUCLEOTIDE SEQUENCE</scope>
</reference>
<dbReference type="CDD" id="cd06186">
    <property type="entry name" value="NOX_Duox_like_FAD_NADP"/>
    <property type="match status" value="1"/>
</dbReference>